<accession>A0A672ZRD1</accession>
<keyword evidence="3" id="KW-0963">Cytoplasm</keyword>
<dbReference type="FunCoup" id="A0A672ZRD1">
    <property type="interactions" value="1183"/>
</dbReference>
<dbReference type="InterPro" id="IPR029006">
    <property type="entry name" value="ADF-H/Gelsolin-like_dom_sf"/>
</dbReference>
<evidence type="ECO:0000256" key="6">
    <source>
        <dbReference type="ARBA" id="ARBA00023212"/>
    </source>
</evidence>
<evidence type="ECO:0000256" key="1">
    <source>
        <dbReference type="ARBA" id="ARBA00004245"/>
    </source>
</evidence>
<dbReference type="GO" id="GO:0003785">
    <property type="term" value="F:actin monomer binding"/>
    <property type="evidence" value="ECO:0007669"/>
    <property type="project" value="TreeGrafter"/>
</dbReference>
<reference evidence="10" key="3">
    <citation type="submission" date="2025-09" db="UniProtKB">
        <authorList>
            <consortium name="Ensembl"/>
        </authorList>
    </citation>
    <scope>IDENTIFICATION</scope>
</reference>
<reference evidence="10" key="1">
    <citation type="submission" date="2019-06" db="EMBL/GenBank/DDBJ databases">
        <authorList>
            <consortium name="Wellcome Sanger Institute Data Sharing"/>
        </authorList>
    </citation>
    <scope>NUCLEOTIDE SEQUENCE [LARGE SCALE GENOMIC DNA]</scope>
</reference>
<comment type="similarity">
    <text evidence="2">Belongs to the actin-binding proteins ADF family. Twinfilin subfamily.</text>
</comment>
<keyword evidence="6" id="KW-0206">Cytoskeleton</keyword>
<name>A0A672ZRD1_9TELE</name>
<organism evidence="10 11">
    <name type="scientific">Sphaeramia orbicularis</name>
    <name type="common">orbiculate cardinalfish</name>
    <dbReference type="NCBI Taxonomy" id="375764"/>
    <lineage>
        <taxon>Eukaryota</taxon>
        <taxon>Metazoa</taxon>
        <taxon>Chordata</taxon>
        <taxon>Craniata</taxon>
        <taxon>Vertebrata</taxon>
        <taxon>Euteleostomi</taxon>
        <taxon>Actinopterygii</taxon>
        <taxon>Neopterygii</taxon>
        <taxon>Teleostei</taxon>
        <taxon>Neoteleostei</taxon>
        <taxon>Acanthomorphata</taxon>
        <taxon>Gobiaria</taxon>
        <taxon>Kurtiformes</taxon>
        <taxon>Apogonoidei</taxon>
        <taxon>Apogonidae</taxon>
        <taxon>Apogoninae</taxon>
        <taxon>Sphaeramia</taxon>
    </lineage>
</organism>
<dbReference type="GO" id="GO:0030016">
    <property type="term" value="C:myofibril"/>
    <property type="evidence" value="ECO:0007669"/>
    <property type="project" value="TreeGrafter"/>
</dbReference>
<dbReference type="InterPro" id="IPR002108">
    <property type="entry name" value="ADF-H"/>
</dbReference>
<dbReference type="Gene3D" id="3.40.20.10">
    <property type="entry name" value="Severin"/>
    <property type="match status" value="2"/>
</dbReference>
<keyword evidence="11" id="KW-1185">Reference proteome</keyword>
<dbReference type="FunFam" id="3.40.20.10:FF:000007">
    <property type="entry name" value="Twinfilin-1 isoform 1"/>
    <property type="match status" value="1"/>
</dbReference>
<protein>
    <recommendedName>
        <fullName evidence="7">Twinfilin-1</fullName>
    </recommendedName>
</protein>
<dbReference type="Proteomes" id="UP000472271">
    <property type="component" value="Chromosome 6"/>
</dbReference>
<dbReference type="GO" id="GO:0010591">
    <property type="term" value="P:regulation of lamellipodium assembly"/>
    <property type="evidence" value="ECO:0007669"/>
    <property type="project" value="TreeGrafter"/>
</dbReference>
<dbReference type="Ensembl" id="ENSSORT00005020412.1">
    <property type="protein sequence ID" value="ENSSORP00005019850.1"/>
    <property type="gene ID" value="ENSSORG00005009697.1"/>
</dbReference>
<evidence type="ECO:0000256" key="2">
    <source>
        <dbReference type="ARBA" id="ARBA00009557"/>
    </source>
</evidence>
<dbReference type="CDD" id="cd11285">
    <property type="entry name" value="ADF_Twf-N_like"/>
    <property type="match status" value="1"/>
</dbReference>
<evidence type="ECO:0000313" key="10">
    <source>
        <dbReference type="Ensembl" id="ENSSORP00005019850.1"/>
    </source>
</evidence>
<feature type="domain" description="ADF-H" evidence="9">
    <location>
        <begin position="47"/>
        <end position="182"/>
    </location>
</feature>
<dbReference type="InterPro" id="IPR028458">
    <property type="entry name" value="Twinfilin"/>
</dbReference>
<sequence length="392" mass="44860">MFKLFKSSKQVVVYVLFLVCHKEKPLDVNSCVTHSILFSLACCSFYGLKSSGNDVKDIFANAKSGDQIRLIKVVIEDEELTLGTTRKASKQWDQEYDSLVLPLLDDDVPCYILYRLDSTNNQGYEWIFLAWSPDHSAVRHKMLYAATRATLKKEFGGGHIKEELFGTTKDDLSFSGYKKHLTSQSAPLPLTAAEEELRQIKLSEVQTDIGVDTKHQTLQGVAFPIHKAAVAALERFRDKKINYVQLHIDFQQELILLQSTEPTEVKDLPMRIPKDCARYHFFLYKHSHEGDYLESTVFIYSMPGYKCSIRERMLYSSCKSPLIDMVENNLHIEIEKKLEIDNGDDLTADFLYEEVHPKQHAHKQAFAKPKGPAGKRGCRRITRPPAEGEEEY</sequence>
<evidence type="ECO:0000256" key="7">
    <source>
        <dbReference type="ARBA" id="ARBA00040325"/>
    </source>
</evidence>
<evidence type="ECO:0000256" key="5">
    <source>
        <dbReference type="ARBA" id="ARBA00023203"/>
    </source>
</evidence>
<dbReference type="Pfam" id="PF00241">
    <property type="entry name" value="Cofilin_ADF"/>
    <property type="match status" value="2"/>
</dbReference>
<dbReference type="GO" id="GO:0005884">
    <property type="term" value="C:actin filament"/>
    <property type="evidence" value="ECO:0007669"/>
    <property type="project" value="TreeGrafter"/>
</dbReference>
<dbReference type="SUPFAM" id="SSF55753">
    <property type="entry name" value="Actin depolymerizing proteins"/>
    <property type="match status" value="2"/>
</dbReference>
<dbReference type="InParanoid" id="A0A672ZRD1"/>
<dbReference type="SMART" id="SM00102">
    <property type="entry name" value="ADF"/>
    <property type="match status" value="2"/>
</dbReference>
<keyword evidence="5" id="KW-0009">Actin-binding</keyword>
<evidence type="ECO:0000256" key="3">
    <source>
        <dbReference type="ARBA" id="ARBA00022490"/>
    </source>
</evidence>
<gene>
    <name evidence="10" type="primary">twf1a</name>
</gene>
<dbReference type="PANTHER" id="PTHR13759">
    <property type="entry name" value="TWINFILIN"/>
    <property type="match status" value="1"/>
</dbReference>
<evidence type="ECO:0000259" key="9">
    <source>
        <dbReference type="PROSITE" id="PS51263"/>
    </source>
</evidence>
<dbReference type="AlphaFoldDB" id="A0A672ZRD1"/>
<dbReference type="PROSITE" id="PS51263">
    <property type="entry name" value="ADF_H"/>
    <property type="match status" value="2"/>
</dbReference>
<dbReference type="GO" id="GO:0051016">
    <property type="term" value="P:barbed-end actin filament capping"/>
    <property type="evidence" value="ECO:0007669"/>
    <property type="project" value="TreeGrafter"/>
</dbReference>
<dbReference type="GO" id="GO:0051015">
    <property type="term" value="F:actin filament binding"/>
    <property type="evidence" value="ECO:0007669"/>
    <property type="project" value="TreeGrafter"/>
</dbReference>
<evidence type="ECO:0000256" key="8">
    <source>
        <dbReference type="SAM" id="MobiDB-lite"/>
    </source>
</evidence>
<reference evidence="10" key="2">
    <citation type="submission" date="2025-08" db="UniProtKB">
        <authorList>
            <consortium name="Ensembl"/>
        </authorList>
    </citation>
    <scope>IDENTIFICATION</scope>
</reference>
<feature type="domain" description="ADF-H" evidence="9">
    <location>
        <begin position="220"/>
        <end position="356"/>
    </location>
</feature>
<dbReference type="PANTHER" id="PTHR13759:SF8">
    <property type="entry name" value="TWINFILIN-1"/>
    <property type="match status" value="1"/>
</dbReference>
<comment type="subcellular location">
    <subcellularLocation>
        <location evidence="1">Cytoplasm</location>
        <location evidence="1">Cytoskeleton</location>
    </subcellularLocation>
</comment>
<proteinExistence type="inferred from homology"/>
<evidence type="ECO:0000313" key="11">
    <source>
        <dbReference type="Proteomes" id="UP000472271"/>
    </source>
</evidence>
<feature type="region of interest" description="Disordered" evidence="8">
    <location>
        <begin position="360"/>
        <end position="392"/>
    </location>
</feature>
<dbReference type="GO" id="GO:0010976">
    <property type="term" value="P:positive regulation of neuron projection development"/>
    <property type="evidence" value="ECO:0007669"/>
    <property type="project" value="TreeGrafter"/>
</dbReference>
<evidence type="ECO:0000256" key="4">
    <source>
        <dbReference type="ARBA" id="ARBA00022737"/>
    </source>
</evidence>
<dbReference type="CDD" id="cd11284">
    <property type="entry name" value="ADF_Twf-C_like"/>
    <property type="match status" value="1"/>
</dbReference>
<keyword evidence="4" id="KW-0677">Repeat</keyword>
<dbReference type="GO" id="GO:0030042">
    <property type="term" value="P:actin filament depolymerization"/>
    <property type="evidence" value="ECO:0007669"/>
    <property type="project" value="TreeGrafter"/>
</dbReference>
<dbReference type="FunFam" id="3.40.20.10:FF:000012">
    <property type="entry name" value="Twinfilin-1 isoform 1"/>
    <property type="match status" value="1"/>
</dbReference>